<protein>
    <submittedName>
        <fullName evidence="1">Uncharacterized protein</fullName>
    </submittedName>
</protein>
<gene>
    <name evidence="1" type="ORF">NPX13_g6441</name>
</gene>
<accession>A0A9W8NCJ4</accession>
<name>A0A9W8NCJ4_9PEZI</name>
<keyword evidence="2" id="KW-1185">Reference proteome</keyword>
<dbReference type="EMBL" id="JANPWZ010001143">
    <property type="protein sequence ID" value="KAJ3568368.1"/>
    <property type="molecule type" value="Genomic_DNA"/>
</dbReference>
<proteinExistence type="predicted"/>
<sequence>MLSTTSPRRHDCGCEATDDILPKVVAFFRGRGPRGRVIQHCGPKRACEMAITALHCGPDALITHEFFEAIFVALIRIRLREDEEGYEGGDEYGGGHDGSVLLPLDEEDEDLDASATSTASSRSWDWDNIWYEFAKAFELRWNTVNVAQLLRNLSELDLVRGEEWWVAVLQNRGAEALLNYEGYIAAGLTEEPAASVLSAMRRDAKFIQSIDDLFDLYVDIDARVHGHV</sequence>
<evidence type="ECO:0000313" key="2">
    <source>
        <dbReference type="Proteomes" id="UP001148614"/>
    </source>
</evidence>
<evidence type="ECO:0000313" key="1">
    <source>
        <dbReference type="EMBL" id="KAJ3568368.1"/>
    </source>
</evidence>
<dbReference type="Proteomes" id="UP001148614">
    <property type="component" value="Unassembled WGS sequence"/>
</dbReference>
<comment type="caution">
    <text evidence="1">The sequence shown here is derived from an EMBL/GenBank/DDBJ whole genome shotgun (WGS) entry which is preliminary data.</text>
</comment>
<organism evidence="1 2">
    <name type="scientific">Xylaria arbuscula</name>
    <dbReference type="NCBI Taxonomy" id="114810"/>
    <lineage>
        <taxon>Eukaryota</taxon>
        <taxon>Fungi</taxon>
        <taxon>Dikarya</taxon>
        <taxon>Ascomycota</taxon>
        <taxon>Pezizomycotina</taxon>
        <taxon>Sordariomycetes</taxon>
        <taxon>Xylariomycetidae</taxon>
        <taxon>Xylariales</taxon>
        <taxon>Xylariaceae</taxon>
        <taxon>Xylaria</taxon>
    </lineage>
</organism>
<reference evidence="1" key="1">
    <citation type="submission" date="2022-07" db="EMBL/GenBank/DDBJ databases">
        <title>Genome Sequence of Xylaria arbuscula.</title>
        <authorList>
            <person name="Buettner E."/>
        </authorList>
    </citation>
    <scope>NUCLEOTIDE SEQUENCE</scope>
    <source>
        <strain evidence="1">VT107</strain>
    </source>
</reference>
<dbReference type="VEuPathDB" id="FungiDB:F4678DRAFT_418027"/>
<dbReference type="AlphaFoldDB" id="A0A9W8NCJ4"/>